<dbReference type="AlphaFoldDB" id="A0A7C9EXG3"/>
<dbReference type="PANTHER" id="PTHR44102">
    <property type="entry name" value="PROTEIN NPG1"/>
    <property type="match status" value="1"/>
</dbReference>
<dbReference type="SMART" id="SM00028">
    <property type="entry name" value="TPR"/>
    <property type="match status" value="4"/>
</dbReference>
<dbReference type="PROSITE" id="PS50005">
    <property type="entry name" value="TPR"/>
    <property type="match status" value="2"/>
</dbReference>
<dbReference type="PANTHER" id="PTHR44102:SF12">
    <property type="entry name" value="PROTEIN NPGR2"/>
    <property type="match status" value="1"/>
</dbReference>
<keyword evidence="1" id="KW-0802">TPR repeat</keyword>
<feature type="repeat" description="TPR" evidence="1">
    <location>
        <begin position="607"/>
        <end position="640"/>
    </location>
</feature>
<evidence type="ECO:0000256" key="1">
    <source>
        <dbReference type="PROSITE-ProRule" id="PRU00339"/>
    </source>
</evidence>
<protein>
    <submittedName>
        <fullName evidence="2">Uncharacterized protein</fullName>
    </submittedName>
</protein>
<dbReference type="InterPro" id="IPR011990">
    <property type="entry name" value="TPR-like_helical_dom_sf"/>
</dbReference>
<dbReference type="SUPFAM" id="SSF48452">
    <property type="entry name" value="TPR-like"/>
    <property type="match status" value="3"/>
</dbReference>
<dbReference type="Gene3D" id="1.25.40.1040">
    <property type="match status" value="1"/>
</dbReference>
<evidence type="ECO:0000313" key="2">
    <source>
        <dbReference type="EMBL" id="MBA4677683.1"/>
    </source>
</evidence>
<name>A0A7C9EXG3_OPUST</name>
<reference evidence="2" key="1">
    <citation type="journal article" date="2013" name="J. Plant Res.">
        <title>Effect of fungi and light on seed germination of three Opuntia species from semiarid lands of central Mexico.</title>
        <authorList>
            <person name="Delgado-Sanchez P."/>
            <person name="Jimenez-Bremont J.F."/>
            <person name="Guerrero-Gonzalez Mde L."/>
            <person name="Flores J."/>
        </authorList>
    </citation>
    <scope>NUCLEOTIDE SEQUENCE</scope>
    <source>
        <tissue evidence="2">Cladode</tissue>
    </source>
</reference>
<organism evidence="2">
    <name type="scientific">Opuntia streptacantha</name>
    <name type="common">Prickly pear cactus</name>
    <name type="synonym">Opuntia cardona</name>
    <dbReference type="NCBI Taxonomy" id="393608"/>
    <lineage>
        <taxon>Eukaryota</taxon>
        <taxon>Viridiplantae</taxon>
        <taxon>Streptophyta</taxon>
        <taxon>Embryophyta</taxon>
        <taxon>Tracheophyta</taxon>
        <taxon>Spermatophyta</taxon>
        <taxon>Magnoliopsida</taxon>
        <taxon>eudicotyledons</taxon>
        <taxon>Gunneridae</taxon>
        <taxon>Pentapetalae</taxon>
        <taxon>Caryophyllales</taxon>
        <taxon>Cactineae</taxon>
        <taxon>Cactaceae</taxon>
        <taxon>Opuntioideae</taxon>
        <taxon>Opuntia</taxon>
    </lineage>
</organism>
<sequence>MRSNRSTNKLQKRNASWTFPSMRQCLCYGGEASVKKKLPLPEPLGEVQQRLDAGDIEEAEASLRGNGALNYEEARALLGRYEYQKGNVEAALHVFGGIDITSLSPKIKLTLARIGDCRRGHSQNDPAPPMSMRAVSLVFEAMFLKAKSLQSLGKFEEAAQSCKVILDIVESSFPDGLPENFGTDSKLQETLIGAVELLPDLWKRSDRPNEAILAYRRALLYCWNLGVETAARIQKEFGIYLLYSGAEASPPSLRSQMDTSFVPKNSIEEAILLFMVLLRKMTSRVIEWDTSIVDHLSFALTMCGQAEALAQVIEALPPGIIERKEMYYSLSLCYQLDGDSLSALNLLKKLLHHSEDPNHLPGLLIASKICSELATFAEEGISYARRALEIKEDACRDTVGLSNCLLGVSLSEYAKSAISESERFIRQSEAIQALEHASNLTNLRDPKVVYHLSLQLAEQRKLDAALYYAKQFLKLEGGTNHKGWLLLARILSGQKRFIDAETIIDVAVDQTGRWDQGALLRTKAKLQVAQGHLKKAVETYTQFLGILQAKSKTFGSKKELYKSLRNDDKQLELETWLDLVSTYITLSKWDDAQACLFKAKEIGPSSASTWHAIGSFHEAKGLFKEALDAFTMALDIDPTHVPSLISSALVHRRLNSKDSSVARSYLMNALKLDMMNHVAWYNLGLLYKSEDALFEAADCFEAAASLEETAPVEPFR</sequence>
<accession>A0A7C9EXG3</accession>
<dbReference type="InterPro" id="IPR019734">
    <property type="entry name" value="TPR_rpt"/>
</dbReference>
<proteinExistence type="predicted"/>
<dbReference type="InterPro" id="IPR043376">
    <property type="entry name" value="NPG1-like"/>
</dbReference>
<dbReference type="Pfam" id="PF13181">
    <property type="entry name" value="TPR_8"/>
    <property type="match status" value="1"/>
</dbReference>
<reference evidence="2" key="2">
    <citation type="submission" date="2020-07" db="EMBL/GenBank/DDBJ databases">
        <authorList>
            <person name="Vera ALvarez R."/>
            <person name="Arias-Moreno D.M."/>
            <person name="Jimenez-Jacinto V."/>
            <person name="Jimenez-Bremont J.F."/>
            <person name="Swaminathan K."/>
            <person name="Moose S.P."/>
            <person name="Guerrero-Gonzalez M.L."/>
            <person name="Marino-Ramirez L."/>
            <person name="Landsman D."/>
            <person name="Rodriguez-Kessler M."/>
            <person name="Delgado-Sanchez P."/>
        </authorList>
    </citation>
    <scope>NUCLEOTIDE SEQUENCE</scope>
    <source>
        <tissue evidence="2">Cladode</tissue>
    </source>
</reference>
<dbReference type="Gene3D" id="1.25.40.10">
    <property type="entry name" value="Tetratricopeptide repeat domain"/>
    <property type="match status" value="2"/>
</dbReference>
<dbReference type="EMBL" id="GISG01276025">
    <property type="protein sequence ID" value="MBA4677683.1"/>
    <property type="molecule type" value="Transcribed_RNA"/>
</dbReference>
<feature type="repeat" description="TPR" evidence="1">
    <location>
        <begin position="677"/>
        <end position="710"/>
    </location>
</feature>